<name>A0ACC2W595_9TREE</name>
<sequence length="1056" mass="116664">MLSLPAEDLVILSPAFSVIVAFLKTAIQLKSHVKNHSVWVQQMFQTSVWQPVYAKPFWTLLGKRVVTPEDSLMKAITLVINARPHQMRIFQLTKVKYNGVEQELGIMHSLLVDGKSLNWQIAEKGDEDSKLDRNTVLTDLYFAENKRMRMTPSGILTIVMEKEDTISQLDRPTAVEFHLHFKHGPQDFCSLLETRGAIITAVKQSEAHQPANASREESVEKGALSVFSPPGSSSTKLYKPPRRPKPCPVKQKREEIIKEFTPTNGMQAKQRLSHSKVGVQSTEQLKNRRLLLLSKVATIRKASRPMEDVDVNSTTDNANINTVTGSVSKSLPPGPTTATPPPQLATALRVDEENRQPRHTGHSLMKRRESTSSLTPLPSDDPHMAKKAASTGFDNMLPGLNSPNNGAGFSNSRTRKSSRTYSKASKRIHLDDNAQEKTKAKGHTGKDNSSITEAAKGVQSRTGKQVAKPCESPSPSTTVFLAAYPTAGTSVGQAASSPESSNKTASRSITTITGPFLSSPGNFVSQGTETEASQVRTHLQLPNPSKHFENPDRDVGTSESDLRRSKRVNTTLHLAKDRKPKVRADLFYEQPQVAPNAKKKREEVKTTSTTTIPVAEVVARDVRFSSPLERSPANGTASKDPGSRSSLKTRANIDRSPAQPLIQAKVHSESAMETLEIVVHPPSTTASSATNAANEKAISKALATPVTFAKPQSEIAHEPVESKREREHSEVNGKNSGKSSIARLSATNDATFQPAIRDSAPEADALRPTSPLVAEHRTNIRHPRANIDKQLEADLQDSASGNQAVTEFRKTARTKDIKTLAAIGGSNTNTIEGDVPHQSKGAASRNKDQERANIEALGVSGGDELDEVARISVPRLTRKKKRPAVEVSDVEEHLPMKKTKRRHNQVSDGNPLDRGSSENECDTKNANFLREDNGKDLADEEMSMQEMIRKLYKVTWDMTRKTMQVPERECSAAQERLRVLVLEVLQDIFTDTENVIALWQSNQEHCHEVIVNKIIPAWQKIEEEKNEAFGRLRGIYDAWNARRIRVPDEILAWVRD</sequence>
<comment type="caution">
    <text evidence="1">The sequence shown here is derived from an EMBL/GenBank/DDBJ whole genome shotgun (WGS) entry which is preliminary data.</text>
</comment>
<proteinExistence type="predicted"/>
<dbReference type="EMBL" id="JASBWR010000027">
    <property type="protein sequence ID" value="KAJ9106883.1"/>
    <property type="molecule type" value="Genomic_DNA"/>
</dbReference>
<protein>
    <submittedName>
        <fullName evidence="1">Uncharacterized protein</fullName>
    </submittedName>
</protein>
<gene>
    <name evidence="1" type="ORF">QFC19_003013</name>
</gene>
<reference evidence="1" key="1">
    <citation type="submission" date="2023-04" db="EMBL/GenBank/DDBJ databases">
        <title>Draft Genome sequencing of Naganishia species isolated from polar environments using Oxford Nanopore Technology.</title>
        <authorList>
            <person name="Leo P."/>
            <person name="Venkateswaran K."/>
        </authorList>
    </citation>
    <scope>NUCLEOTIDE SEQUENCE</scope>
    <source>
        <strain evidence="1">MNA-CCFEE 5261</strain>
    </source>
</reference>
<evidence type="ECO:0000313" key="1">
    <source>
        <dbReference type="EMBL" id="KAJ9106883.1"/>
    </source>
</evidence>
<organism evidence="1 2">
    <name type="scientific">Naganishia cerealis</name>
    <dbReference type="NCBI Taxonomy" id="610337"/>
    <lineage>
        <taxon>Eukaryota</taxon>
        <taxon>Fungi</taxon>
        <taxon>Dikarya</taxon>
        <taxon>Basidiomycota</taxon>
        <taxon>Agaricomycotina</taxon>
        <taxon>Tremellomycetes</taxon>
        <taxon>Filobasidiales</taxon>
        <taxon>Filobasidiaceae</taxon>
        <taxon>Naganishia</taxon>
    </lineage>
</organism>
<keyword evidence="2" id="KW-1185">Reference proteome</keyword>
<accession>A0ACC2W595</accession>
<dbReference type="Proteomes" id="UP001241377">
    <property type="component" value="Unassembled WGS sequence"/>
</dbReference>
<evidence type="ECO:0000313" key="2">
    <source>
        <dbReference type="Proteomes" id="UP001241377"/>
    </source>
</evidence>